<dbReference type="Proteomes" id="UP001292094">
    <property type="component" value="Unassembled WGS sequence"/>
</dbReference>
<dbReference type="EMBL" id="JAWZYT010002034">
    <property type="protein sequence ID" value="KAK4307092.1"/>
    <property type="molecule type" value="Genomic_DNA"/>
</dbReference>
<dbReference type="InterPro" id="IPR011527">
    <property type="entry name" value="ABC1_TM_dom"/>
</dbReference>
<evidence type="ECO:0000256" key="9">
    <source>
        <dbReference type="ARBA" id="ARBA00023180"/>
    </source>
</evidence>
<keyword evidence="3" id="KW-1003">Cell membrane</keyword>
<keyword evidence="9" id="KW-0325">Glycoprotein</keyword>
<dbReference type="GO" id="GO:0016887">
    <property type="term" value="F:ATP hydrolysis activity"/>
    <property type="evidence" value="ECO:0007669"/>
    <property type="project" value="InterPro"/>
</dbReference>
<dbReference type="InterPro" id="IPR050173">
    <property type="entry name" value="ABC_transporter_C-like"/>
</dbReference>
<reference evidence="12" key="1">
    <citation type="submission" date="2023-11" db="EMBL/GenBank/DDBJ databases">
        <title>Genome assemblies of two species of porcelain crab, Petrolisthes cinctipes and Petrolisthes manimaculis (Anomura: Porcellanidae).</title>
        <authorList>
            <person name="Angst P."/>
        </authorList>
    </citation>
    <scope>NUCLEOTIDE SEQUENCE</scope>
    <source>
        <strain evidence="12">PB745_02</strain>
        <tissue evidence="12">Gill</tissue>
    </source>
</reference>
<sequence>MTGSVSGKVYLTFIKVRIGVTFRVLAGASKLHKAMFESILRSPMSFFDTTPTGRILNRFSRDLDELDVRVPFFLEFLLQGMLFVMGQIILVCFIYVWFTIPLIIIAGLFFLIDIFLNAGMRGLKRLDNTLKSPVTQHIASSVTGLSVIRTFDKERVFSNRMYNYLDQHSASLLVFRLSNRWFTYRMDIMAVLATLTVTIICVFTKGMIGTASAGLALSTLNGDLESEAPREIPSTKPSGAWPANGAMELKDVKLRYRPDLPLVLHGITASIKAGEKIGIVGRTGAGKSSLISTLLRLSELDSVTVEVDGVDVSKLGLHTLRSSISVIPQDPVLFQGTISYNLDPFNEHTDESVWASLEQSHLKVTVSRLDHGLSSKVEEAGENFSVGERQLICLTRALLRNSKVRKGRKVEE</sequence>
<evidence type="ECO:0000256" key="8">
    <source>
        <dbReference type="ARBA" id="ARBA00023136"/>
    </source>
</evidence>
<dbReference type="PANTHER" id="PTHR24223:SF447">
    <property type="entry name" value="MULTIDRUG RESISTANCE-ASSOCIATED PROTEIN 5"/>
    <property type="match status" value="1"/>
</dbReference>
<dbReference type="FunFam" id="3.40.50.300:FF:002145">
    <property type="entry name" value="ABC transporter (MsbA subfamily)"/>
    <property type="match status" value="1"/>
</dbReference>
<dbReference type="SUPFAM" id="SSF90123">
    <property type="entry name" value="ABC transporter transmembrane region"/>
    <property type="match status" value="1"/>
</dbReference>
<feature type="transmembrane region" description="Helical" evidence="10">
    <location>
        <begin position="95"/>
        <end position="116"/>
    </location>
</feature>
<evidence type="ECO:0000313" key="12">
    <source>
        <dbReference type="EMBL" id="KAK4307092.1"/>
    </source>
</evidence>
<dbReference type="PROSITE" id="PS50929">
    <property type="entry name" value="ABC_TM1F"/>
    <property type="match status" value="1"/>
</dbReference>
<keyword evidence="6" id="KW-0067">ATP-binding</keyword>
<dbReference type="SUPFAM" id="SSF52540">
    <property type="entry name" value="P-loop containing nucleoside triphosphate hydrolases"/>
    <property type="match status" value="1"/>
</dbReference>
<evidence type="ECO:0000256" key="5">
    <source>
        <dbReference type="ARBA" id="ARBA00022741"/>
    </source>
</evidence>
<comment type="subcellular location">
    <subcellularLocation>
        <location evidence="1">Cell membrane</location>
        <topology evidence="1">Multi-pass membrane protein</topology>
    </subcellularLocation>
</comment>
<dbReference type="Gene3D" id="1.20.1560.10">
    <property type="entry name" value="ABC transporter type 1, transmembrane domain"/>
    <property type="match status" value="1"/>
</dbReference>
<keyword evidence="7 10" id="KW-1133">Transmembrane helix</keyword>
<dbReference type="PANTHER" id="PTHR24223">
    <property type="entry name" value="ATP-BINDING CASSETTE SUB-FAMILY C"/>
    <property type="match status" value="1"/>
</dbReference>
<name>A0AAE1PGZ7_9EUCA</name>
<keyword evidence="2" id="KW-0813">Transport</keyword>
<gene>
    <name evidence="12" type="ORF">Pmani_021109</name>
</gene>
<keyword evidence="5" id="KW-0547">Nucleotide-binding</keyword>
<evidence type="ECO:0000256" key="1">
    <source>
        <dbReference type="ARBA" id="ARBA00004651"/>
    </source>
</evidence>
<dbReference type="InterPro" id="IPR003439">
    <property type="entry name" value="ABC_transporter-like_ATP-bd"/>
</dbReference>
<protein>
    <recommendedName>
        <fullName evidence="11">ABC transmembrane type-1 domain-containing protein</fullName>
    </recommendedName>
</protein>
<evidence type="ECO:0000313" key="13">
    <source>
        <dbReference type="Proteomes" id="UP001292094"/>
    </source>
</evidence>
<comment type="caution">
    <text evidence="12">The sequence shown here is derived from an EMBL/GenBank/DDBJ whole genome shotgun (WGS) entry which is preliminary data.</text>
</comment>
<dbReference type="Gene3D" id="3.40.50.300">
    <property type="entry name" value="P-loop containing nucleotide triphosphate hydrolases"/>
    <property type="match status" value="1"/>
</dbReference>
<evidence type="ECO:0000256" key="10">
    <source>
        <dbReference type="SAM" id="Phobius"/>
    </source>
</evidence>
<accession>A0AAE1PGZ7</accession>
<evidence type="ECO:0000256" key="6">
    <source>
        <dbReference type="ARBA" id="ARBA00022840"/>
    </source>
</evidence>
<evidence type="ECO:0000256" key="2">
    <source>
        <dbReference type="ARBA" id="ARBA00022448"/>
    </source>
</evidence>
<dbReference type="InterPro" id="IPR027417">
    <property type="entry name" value="P-loop_NTPase"/>
</dbReference>
<proteinExistence type="predicted"/>
<dbReference type="Pfam" id="PF00005">
    <property type="entry name" value="ABC_tran"/>
    <property type="match status" value="1"/>
</dbReference>
<keyword evidence="8 10" id="KW-0472">Membrane</keyword>
<evidence type="ECO:0000256" key="4">
    <source>
        <dbReference type="ARBA" id="ARBA00022692"/>
    </source>
</evidence>
<dbReference type="GO" id="GO:0005886">
    <property type="term" value="C:plasma membrane"/>
    <property type="evidence" value="ECO:0007669"/>
    <property type="project" value="UniProtKB-SubCell"/>
</dbReference>
<dbReference type="InterPro" id="IPR036640">
    <property type="entry name" value="ABC1_TM_sf"/>
</dbReference>
<dbReference type="AlphaFoldDB" id="A0AAE1PGZ7"/>
<dbReference type="Pfam" id="PF00664">
    <property type="entry name" value="ABC_membrane"/>
    <property type="match status" value="1"/>
</dbReference>
<organism evidence="12 13">
    <name type="scientific">Petrolisthes manimaculis</name>
    <dbReference type="NCBI Taxonomy" id="1843537"/>
    <lineage>
        <taxon>Eukaryota</taxon>
        <taxon>Metazoa</taxon>
        <taxon>Ecdysozoa</taxon>
        <taxon>Arthropoda</taxon>
        <taxon>Crustacea</taxon>
        <taxon>Multicrustacea</taxon>
        <taxon>Malacostraca</taxon>
        <taxon>Eumalacostraca</taxon>
        <taxon>Eucarida</taxon>
        <taxon>Decapoda</taxon>
        <taxon>Pleocyemata</taxon>
        <taxon>Anomura</taxon>
        <taxon>Galatheoidea</taxon>
        <taxon>Porcellanidae</taxon>
        <taxon>Petrolisthes</taxon>
    </lineage>
</organism>
<evidence type="ECO:0000256" key="3">
    <source>
        <dbReference type="ARBA" id="ARBA00022475"/>
    </source>
</evidence>
<feature type="transmembrane region" description="Helical" evidence="10">
    <location>
        <begin position="68"/>
        <end position="89"/>
    </location>
</feature>
<feature type="domain" description="ABC transmembrane type-1" evidence="11">
    <location>
        <begin position="30"/>
        <end position="221"/>
    </location>
</feature>
<keyword evidence="4 10" id="KW-0812">Transmembrane</keyword>
<dbReference type="GO" id="GO:0140359">
    <property type="term" value="F:ABC-type transporter activity"/>
    <property type="evidence" value="ECO:0007669"/>
    <property type="project" value="InterPro"/>
</dbReference>
<keyword evidence="13" id="KW-1185">Reference proteome</keyword>
<evidence type="ECO:0000256" key="7">
    <source>
        <dbReference type="ARBA" id="ARBA00022989"/>
    </source>
</evidence>
<feature type="transmembrane region" description="Helical" evidence="10">
    <location>
        <begin position="188"/>
        <end position="208"/>
    </location>
</feature>
<evidence type="ECO:0000259" key="11">
    <source>
        <dbReference type="PROSITE" id="PS50929"/>
    </source>
</evidence>
<dbReference type="GO" id="GO:0005524">
    <property type="term" value="F:ATP binding"/>
    <property type="evidence" value="ECO:0007669"/>
    <property type="project" value="UniProtKB-KW"/>
</dbReference>